<evidence type="ECO:0000313" key="3">
    <source>
        <dbReference type="EMBL" id="QWF70140.1"/>
    </source>
</evidence>
<dbReference type="AlphaFoldDB" id="A0A975MM77"/>
<feature type="chain" id="PRO_5037202651" evidence="2">
    <location>
        <begin position="26"/>
        <end position="101"/>
    </location>
</feature>
<keyword evidence="4" id="KW-1185">Reference proteome</keyword>
<name>A0A975MM77_9GAMM</name>
<accession>A0A975MM77</accession>
<keyword evidence="2" id="KW-0732">Signal</keyword>
<feature type="coiled-coil region" evidence="1">
    <location>
        <begin position="51"/>
        <end position="82"/>
    </location>
</feature>
<sequence>MNIKILPLILLSIVVSFLQAPMANAENDYEISREHKWEHLTEELQLSADQKAKLEAIYNEKHEKLRAIREESQNRIKELLTEEQLGKWNALKRQRYENSIK</sequence>
<dbReference type="RefSeq" id="WP_215581018.1">
    <property type="nucleotide sequence ID" value="NZ_CP073754.1"/>
</dbReference>
<dbReference type="KEGG" id="mpad:KEF85_12395"/>
<feature type="signal peptide" evidence="2">
    <location>
        <begin position="1"/>
        <end position="25"/>
    </location>
</feature>
<reference evidence="3" key="1">
    <citation type="submission" date="2021-04" db="EMBL/GenBank/DDBJ databases">
        <title>Draft genome sequence data of methanotrophic Methylovulum sp. strain S1L and Methylomonas sp. strain S2AM isolated from boreal lake water columns.</title>
        <authorList>
            <person name="Rissanen A.J."/>
            <person name="Mangayil R."/>
            <person name="Svenning M.M."/>
            <person name="Khanongnuch R."/>
        </authorList>
    </citation>
    <scope>NUCLEOTIDE SEQUENCE</scope>
    <source>
        <strain evidence="3">S2AM</strain>
    </source>
</reference>
<organism evidence="3 4">
    <name type="scientific">Methylomonas paludis</name>
    <dbReference type="NCBI Taxonomy" id="1173101"/>
    <lineage>
        <taxon>Bacteria</taxon>
        <taxon>Pseudomonadati</taxon>
        <taxon>Pseudomonadota</taxon>
        <taxon>Gammaproteobacteria</taxon>
        <taxon>Methylococcales</taxon>
        <taxon>Methylococcaceae</taxon>
        <taxon>Methylomonas</taxon>
    </lineage>
</organism>
<evidence type="ECO:0000313" key="4">
    <source>
        <dbReference type="Proteomes" id="UP000676649"/>
    </source>
</evidence>
<keyword evidence="1" id="KW-0175">Coiled coil</keyword>
<dbReference type="EMBL" id="CP073754">
    <property type="protein sequence ID" value="QWF70140.1"/>
    <property type="molecule type" value="Genomic_DNA"/>
</dbReference>
<evidence type="ECO:0000256" key="2">
    <source>
        <dbReference type="SAM" id="SignalP"/>
    </source>
</evidence>
<protein>
    <submittedName>
        <fullName evidence="3">Uncharacterized protein</fullName>
    </submittedName>
</protein>
<dbReference type="Proteomes" id="UP000676649">
    <property type="component" value="Chromosome"/>
</dbReference>
<evidence type="ECO:0000256" key="1">
    <source>
        <dbReference type="SAM" id="Coils"/>
    </source>
</evidence>
<gene>
    <name evidence="3" type="ORF">KEF85_12395</name>
</gene>
<proteinExistence type="predicted"/>